<dbReference type="InterPro" id="IPR008949">
    <property type="entry name" value="Isoprenoid_synthase_dom_sf"/>
</dbReference>
<sequence length="298" mass="33747">MAKGTALVITADSDFLPPHVKKSLPHSQMRIWQGLEPLDEWSSRFFGHIREAAELFGSNDPALGTLSASGWMRHIDGWCLENKISDITTTIQSPCSSSAGSERSSQTDLSLFKACPVEDFPYYLRSITGTQIPYFVAIFKPTRGIEAPYPIWMSYVPALTTMINLGNDLLSFPKEVLAGETANYISLVTQMKRDAGYKSKFANDSLWTMRDSIQELFMRLVDSIRALDDGFADLLLRDCYCRSTEHKLLSQERRSRWSKSQVQLTATLWALFKQGYFAWHINSKRYGLDSLKSHFEGA</sequence>
<evidence type="ECO:0000313" key="2">
    <source>
        <dbReference type="Proteomes" id="UP000191285"/>
    </source>
</evidence>
<proteinExistence type="predicted"/>
<dbReference type="AlphaFoldDB" id="A0A1V6T7B2"/>
<dbReference type="Gene3D" id="1.10.600.10">
    <property type="entry name" value="Farnesyl Diphosphate Synthase"/>
    <property type="match status" value="1"/>
</dbReference>
<name>A0A1V6T7B2_9EURO</name>
<evidence type="ECO:0000313" key="1">
    <source>
        <dbReference type="EMBL" id="OQE21810.1"/>
    </source>
</evidence>
<dbReference type="Proteomes" id="UP000191285">
    <property type="component" value="Unassembled WGS sequence"/>
</dbReference>
<protein>
    <recommendedName>
        <fullName evidence="3">Terpene synthase</fullName>
    </recommendedName>
</protein>
<dbReference type="OrthoDB" id="2998174at2759"/>
<comment type="caution">
    <text evidence="1">The sequence shown here is derived from an EMBL/GenBank/DDBJ whole genome shotgun (WGS) entry which is preliminary data.</text>
</comment>
<evidence type="ECO:0008006" key="3">
    <source>
        <dbReference type="Google" id="ProtNLM"/>
    </source>
</evidence>
<keyword evidence="2" id="KW-1185">Reference proteome</keyword>
<accession>A0A1V6T7B2</accession>
<dbReference type="EMBL" id="MLKD01000011">
    <property type="protein sequence ID" value="OQE21810.1"/>
    <property type="molecule type" value="Genomic_DNA"/>
</dbReference>
<gene>
    <name evidence="1" type="ORF">PENSTE_c011G04901</name>
</gene>
<reference evidence="2" key="1">
    <citation type="journal article" date="2017" name="Nat. Microbiol.">
        <title>Global analysis of biosynthetic gene clusters reveals vast potential of secondary metabolite production in Penicillium species.</title>
        <authorList>
            <person name="Nielsen J.C."/>
            <person name="Grijseels S."/>
            <person name="Prigent S."/>
            <person name="Ji B."/>
            <person name="Dainat J."/>
            <person name="Nielsen K.F."/>
            <person name="Frisvad J.C."/>
            <person name="Workman M."/>
            <person name="Nielsen J."/>
        </authorList>
    </citation>
    <scope>NUCLEOTIDE SEQUENCE [LARGE SCALE GENOMIC DNA]</scope>
    <source>
        <strain evidence="2">IBT 24891</strain>
    </source>
</reference>
<dbReference type="STRING" id="303698.A0A1V6T7B2"/>
<organism evidence="1 2">
    <name type="scientific">Penicillium steckii</name>
    <dbReference type="NCBI Taxonomy" id="303698"/>
    <lineage>
        <taxon>Eukaryota</taxon>
        <taxon>Fungi</taxon>
        <taxon>Dikarya</taxon>
        <taxon>Ascomycota</taxon>
        <taxon>Pezizomycotina</taxon>
        <taxon>Eurotiomycetes</taxon>
        <taxon>Eurotiomycetidae</taxon>
        <taxon>Eurotiales</taxon>
        <taxon>Aspergillaceae</taxon>
        <taxon>Penicillium</taxon>
    </lineage>
</organism>
<dbReference type="SUPFAM" id="SSF48576">
    <property type="entry name" value="Terpenoid synthases"/>
    <property type="match status" value="1"/>
</dbReference>